<comment type="caution">
    <text evidence="2">The sequence shown here is derived from an EMBL/GenBank/DDBJ whole genome shotgun (WGS) entry which is preliminary data.</text>
</comment>
<dbReference type="InterPro" id="IPR023214">
    <property type="entry name" value="HAD_sf"/>
</dbReference>
<keyword evidence="2" id="KW-0378">Hydrolase</keyword>
<dbReference type="NCBIfam" id="TIGR01549">
    <property type="entry name" value="HAD-SF-IA-v1"/>
    <property type="match status" value="1"/>
</dbReference>
<dbReference type="InterPro" id="IPR006439">
    <property type="entry name" value="HAD-SF_hydro_IA"/>
</dbReference>
<feature type="domain" description="Antitoxin Xre/MbcA/ParS-like middle" evidence="1">
    <location>
        <begin position="267"/>
        <end position="314"/>
    </location>
</feature>
<dbReference type="NCBIfam" id="TIGR01509">
    <property type="entry name" value="HAD-SF-IA-v3"/>
    <property type="match status" value="1"/>
</dbReference>
<evidence type="ECO:0000313" key="2">
    <source>
        <dbReference type="EMBL" id="MFC1458650.1"/>
    </source>
</evidence>
<dbReference type="InterPro" id="IPR056312">
    <property type="entry name" value="Xre-MbcA-ParS_M"/>
</dbReference>
<proteinExistence type="predicted"/>
<keyword evidence="3" id="KW-1185">Reference proteome</keyword>
<organism evidence="2 3">
    <name type="scientific">Microvirga arabica</name>
    <dbReference type="NCBI Taxonomy" id="1128671"/>
    <lineage>
        <taxon>Bacteria</taxon>
        <taxon>Pseudomonadati</taxon>
        <taxon>Pseudomonadota</taxon>
        <taxon>Alphaproteobacteria</taxon>
        <taxon>Hyphomicrobiales</taxon>
        <taxon>Methylobacteriaceae</taxon>
        <taxon>Microvirga</taxon>
    </lineage>
</organism>
<name>A0ABV6YC44_9HYPH</name>
<dbReference type="Proteomes" id="UP001593940">
    <property type="component" value="Unassembled WGS sequence"/>
</dbReference>
<dbReference type="Pfam" id="PF23125">
    <property type="entry name" value="Xre-MbcA-ParS_M"/>
    <property type="match status" value="1"/>
</dbReference>
<evidence type="ECO:0000313" key="3">
    <source>
        <dbReference type="Proteomes" id="UP001593940"/>
    </source>
</evidence>
<dbReference type="SUPFAM" id="SSF56784">
    <property type="entry name" value="HAD-like"/>
    <property type="match status" value="1"/>
</dbReference>
<dbReference type="EMBL" id="JBHOMY010000059">
    <property type="protein sequence ID" value="MFC1458650.1"/>
    <property type="molecule type" value="Genomic_DNA"/>
</dbReference>
<evidence type="ECO:0000259" key="1">
    <source>
        <dbReference type="Pfam" id="PF23125"/>
    </source>
</evidence>
<dbReference type="InterPro" id="IPR036412">
    <property type="entry name" value="HAD-like_sf"/>
</dbReference>
<dbReference type="PANTHER" id="PTHR46649:SF4">
    <property type="entry name" value="HALOACID DEHALOGENASE-LIKE HYDROLASE (HAD) SUPERFAMILY PROTEIN"/>
    <property type="match status" value="1"/>
</dbReference>
<protein>
    <submittedName>
        <fullName evidence="2">HAD family hydrolase</fullName>
        <ecNumber evidence="2">3.1.3.-</ecNumber>
    </submittedName>
</protein>
<dbReference type="PANTHER" id="PTHR46649">
    <property type="match status" value="1"/>
</dbReference>
<dbReference type="GO" id="GO:0016787">
    <property type="term" value="F:hydrolase activity"/>
    <property type="evidence" value="ECO:0007669"/>
    <property type="project" value="UniProtKB-KW"/>
</dbReference>
<dbReference type="RefSeq" id="WP_377030557.1">
    <property type="nucleotide sequence ID" value="NZ_JBHOMY010000059.1"/>
</dbReference>
<dbReference type="Gene3D" id="3.40.50.1000">
    <property type="entry name" value="HAD superfamily/HAD-like"/>
    <property type="match status" value="1"/>
</dbReference>
<dbReference type="Pfam" id="PF00702">
    <property type="entry name" value="Hydrolase"/>
    <property type="match status" value="1"/>
</dbReference>
<sequence>MTYGRVCNGTVCFDAFGTLVEITHKRQPFRTPLRGGVKSIRADEVLTRRLSLREVAAGVSHELGEDGLTELEKDLQAECASVRLRTGIAAIWQSLRDRGVRIGVCSNLALPYGVPLLSALPDPPDAVILSYEVGLVKPDPAIFRLVCDRLGFRPAEILFVGDTPSADVEGPRAIGMPAMLISEFEEFTKWGAHEFGHPSEVLLAAVQGAGYGSNPPNTPSSDTGKRALIIKGSGLGPLISLEEGRARLDEITVDDDSTDWAASEILGVAHIAEKLGISAATLDLWRDNGTVIAFRKDAHEFVYPERQFEHSRPIEGLERLIGYFSSPEEAWEWLVTPNPYTDSAAPVDQLRSGHIEEVVRAAEGAHDYQ</sequence>
<accession>A0ABV6YC44</accession>
<reference evidence="2 3" key="1">
    <citation type="submission" date="2024-09" db="EMBL/GenBank/DDBJ databases">
        <title>Nodulacao em especies de Leguminosae Basais da Amazonia e Caracterizacao dos Rizobios e Bacterias Associadas aos Nodulos.</title>
        <authorList>
            <person name="Jambeiro I.C.A."/>
            <person name="Lopes I.S."/>
            <person name="Aguiar E.R.G.R."/>
            <person name="Santos A.F.J."/>
            <person name="Dos Santos J.M.F."/>
            <person name="Gross E."/>
        </authorList>
    </citation>
    <scope>NUCLEOTIDE SEQUENCE [LARGE SCALE GENOMIC DNA]</scope>
    <source>
        <strain evidence="2 3">BRUESC1165</strain>
    </source>
</reference>
<dbReference type="EC" id="3.1.3.-" evidence="2"/>
<dbReference type="PRINTS" id="PR00413">
    <property type="entry name" value="HADHALOGNASE"/>
</dbReference>
<gene>
    <name evidence="2" type="ORF">ACETIH_18495</name>
</gene>